<sequence length="312" mass="33313">MALSAASGAASNACRRGQPAVQRWRAGAPRRAPRLQPCAAGGGGARTVRELPIFPLGMVALPHATVPLMIFEPRYRVLFNTLMDGAPDIEEGLVQKDSPYAGTRVFGMCYVDGSSGRMATVGTALEIQAHTFEADGRILVVNKGLERFRVTKVVKERPVLICEVETLPDDEDETPEAKAAATEVAEMFRNVLRLYRKMRRSGRGGVSGGAGAPAGAGGSSEPEEEPEEPEELTEFSPTQVHPPPQLSYWIASVLGEHRGTQQALLEEDSTRGRLAREAEVLGQTLKFYSAATALESVFTSDGGAQPPAGGPD</sequence>
<dbReference type="Pfam" id="PF02190">
    <property type="entry name" value="LON_substr_bdg"/>
    <property type="match status" value="1"/>
</dbReference>
<comment type="caution">
    <text evidence="3">The sequence shown here is derived from an EMBL/GenBank/DDBJ whole genome shotgun (WGS) entry which is preliminary data.</text>
</comment>
<keyword evidence="3" id="KW-0378">Hydrolase</keyword>
<proteinExistence type="predicted"/>
<keyword evidence="4" id="KW-1185">Reference proteome</keyword>
<dbReference type="GO" id="GO:0006508">
    <property type="term" value="P:proteolysis"/>
    <property type="evidence" value="ECO:0007669"/>
    <property type="project" value="UniProtKB-KW"/>
</dbReference>
<evidence type="ECO:0000259" key="2">
    <source>
        <dbReference type="PROSITE" id="PS51787"/>
    </source>
</evidence>
<evidence type="ECO:0000313" key="3">
    <source>
        <dbReference type="EMBL" id="GBF97423.1"/>
    </source>
</evidence>
<reference evidence="3 4" key="1">
    <citation type="journal article" date="2018" name="Sci. Rep.">
        <title>Raphidocelis subcapitata (=Pseudokirchneriella subcapitata) provides an insight into genome evolution and environmental adaptations in the Sphaeropleales.</title>
        <authorList>
            <person name="Suzuki S."/>
            <person name="Yamaguchi H."/>
            <person name="Nakajima N."/>
            <person name="Kawachi M."/>
        </authorList>
    </citation>
    <scope>NUCLEOTIDE SEQUENCE [LARGE SCALE GENOMIC DNA]</scope>
    <source>
        <strain evidence="3 4">NIES-35</strain>
    </source>
</reference>
<dbReference type="InterPro" id="IPR003111">
    <property type="entry name" value="Lon_prtase_N"/>
</dbReference>
<dbReference type="Proteomes" id="UP000247498">
    <property type="component" value="Unassembled WGS sequence"/>
</dbReference>
<organism evidence="3 4">
    <name type="scientific">Raphidocelis subcapitata</name>
    <dbReference type="NCBI Taxonomy" id="307507"/>
    <lineage>
        <taxon>Eukaryota</taxon>
        <taxon>Viridiplantae</taxon>
        <taxon>Chlorophyta</taxon>
        <taxon>core chlorophytes</taxon>
        <taxon>Chlorophyceae</taxon>
        <taxon>CS clade</taxon>
        <taxon>Sphaeropleales</taxon>
        <taxon>Selenastraceae</taxon>
        <taxon>Raphidocelis</taxon>
    </lineage>
</organism>
<dbReference type="SUPFAM" id="SSF88697">
    <property type="entry name" value="PUA domain-like"/>
    <property type="match status" value="1"/>
</dbReference>
<accession>A0A2V0PHN5</accession>
<dbReference type="InParanoid" id="A0A2V0PHN5"/>
<dbReference type="EMBL" id="BDRX01000099">
    <property type="protein sequence ID" value="GBF97423.1"/>
    <property type="molecule type" value="Genomic_DNA"/>
</dbReference>
<feature type="compositionally biased region" description="Low complexity" evidence="1">
    <location>
        <begin position="23"/>
        <end position="37"/>
    </location>
</feature>
<dbReference type="InterPro" id="IPR015947">
    <property type="entry name" value="PUA-like_sf"/>
</dbReference>
<feature type="domain" description="Lon N-terminal" evidence="2">
    <location>
        <begin position="48"/>
        <end position="285"/>
    </location>
</feature>
<feature type="region of interest" description="Disordered" evidence="1">
    <location>
        <begin position="20"/>
        <end position="41"/>
    </location>
</feature>
<dbReference type="OrthoDB" id="264917at2759"/>
<gene>
    <name evidence="3" type="ORF">Rsub_09589</name>
</gene>
<dbReference type="Gene3D" id="1.20.58.1480">
    <property type="match status" value="1"/>
</dbReference>
<dbReference type="GO" id="GO:0008233">
    <property type="term" value="F:peptidase activity"/>
    <property type="evidence" value="ECO:0007669"/>
    <property type="project" value="UniProtKB-KW"/>
</dbReference>
<feature type="compositionally biased region" description="Gly residues" evidence="1">
    <location>
        <begin position="203"/>
        <end position="218"/>
    </location>
</feature>
<feature type="region of interest" description="Disordered" evidence="1">
    <location>
        <begin position="201"/>
        <end position="243"/>
    </location>
</feature>
<dbReference type="PANTHER" id="PTHR46732:SF8">
    <property type="entry name" value="ATP-DEPENDENT PROTEASE LA (LON) DOMAIN PROTEIN"/>
    <property type="match status" value="1"/>
</dbReference>
<keyword evidence="3" id="KW-0645">Protease</keyword>
<dbReference type="SMART" id="SM00464">
    <property type="entry name" value="LON"/>
    <property type="match status" value="1"/>
</dbReference>
<evidence type="ECO:0000313" key="4">
    <source>
        <dbReference type="Proteomes" id="UP000247498"/>
    </source>
</evidence>
<dbReference type="AlphaFoldDB" id="A0A2V0PHN5"/>
<dbReference type="PROSITE" id="PS51787">
    <property type="entry name" value="LON_N"/>
    <property type="match status" value="1"/>
</dbReference>
<feature type="compositionally biased region" description="Acidic residues" evidence="1">
    <location>
        <begin position="221"/>
        <end position="233"/>
    </location>
</feature>
<protein>
    <submittedName>
        <fullName evidence="3">ATP-dependent protease</fullName>
    </submittedName>
</protein>
<dbReference type="InterPro" id="IPR046336">
    <property type="entry name" value="Lon_prtase_N_sf"/>
</dbReference>
<dbReference type="Gene3D" id="2.30.130.40">
    <property type="entry name" value="LON domain-like"/>
    <property type="match status" value="1"/>
</dbReference>
<dbReference type="PANTHER" id="PTHR46732">
    <property type="entry name" value="ATP-DEPENDENT PROTEASE LA (LON) DOMAIN PROTEIN"/>
    <property type="match status" value="1"/>
</dbReference>
<name>A0A2V0PHN5_9CHLO</name>
<dbReference type="FunCoup" id="A0A2V0PHN5">
    <property type="interactions" value="477"/>
</dbReference>
<evidence type="ECO:0000256" key="1">
    <source>
        <dbReference type="SAM" id="MobiDB-lite"/>
    </source>
</evidence>
<dbReference type="STRING" id="307507.A0A2V0PHN5"/>